<proteinExistence type="predicted"/>
<feature type="transmembrane region" description="Helical" evidence="1">
    <location>
        <begin position="41"/>
        <end position="62"/>
    </location>
</feature>
<feature type="transmembrane region" description="Helical" evidence="1">
    <location>
        <begin position="12"/>
        <end position="29"/>
    </location>
</feature>
<dbReference type="EMBL" id="QPIG01000002">
    <property type="protein sequence ID" value="RCU57477.1"/>
    <property type="molecule type" value="Genomic_DNA"/>
</dbReference>
<comment type="caution">
    <text evidence="3">The sequence shown here is derived from an EMBL/GenBank/DDBJ whole genome shotgun (WGS) entry which is preliminary data.</text>
</comment>
<dbReference type="RefSeq" id="WP_072349250.1">
    <property type="nucleotide sequence ID" value="NZ_JBLWTE010000013.1"/>
</dbReference>
<evidence type="ECO:0000259" key="2">
    <source>
        <dbReference type="Pfam" id="PF06713"/>
    </source>
</evidence>
<protein>
    <recommendedName>
        <fullName evidence="2">Uncharacterized protein YyaB-like PH domain-containing protein</fullName>
    </recommendedName>
</protein>
<dbReference type="OrthoDB" id="1437824at2"/>
<dbReference type="AlphaFoldDB" id="A0A368P3N7"/>
<keyword evidence="4" id="KW-1185">Reference proteome</keyword>
<keyword evidence="1" id="KW-1133">Transmembrane helix</keyword>
<dbReference type="Proteomes" id="UP000252249">
    <property type="component" value="Unassembled WGS sequence"/>
</dbReference>
<reference evidence="3 4" key="1">
    <citation type="submission" date="2018-07" db="EMBL/GenBank/DDBJ databases">
        <title>Oceanihabitans testaceum sp. nov., isolated from marine sediment.</title>
        <authorList>
            <person name="Li C.-M."/>
        </authorList>
    </citation>
    <scope>NUCLEOTIDE SEQUENCE [LARGE SCALE GENOMIC DNA]</scope>
    <source>
        <strain evidence="3 4">S9-10</strain>
    </source>
</reference>
<name>A0A368P3N7_9FLAO</name>
<accession>A0A368P3N7</accession>
<evidence type="ECO:0000313" key="3">
    <source>
        <dbReference type="EMBL" id="RCU57477.1"/>
    </source>
</evidence>
<dbReference type="InterPro" id="IPR009589">
    <property type="entry name" value="PH_YyaB-like"/>
</dbReference>
<dbReference type="Pfam" id="PF06713">
    <property type="entry name" value="bPH_4"/>
    <property type="match status" value="1"/>
</dbReference>
<evidence type="ECO:0000313" key="4">
    <source>
        <dbReference type="Proteomes" id="UP000252249"/>
    </source>
</evidence>
<evidence type="ECO:0000256" key="1">
    <source>
        <dbReference type="SAM" id="Phobius"/>
    </source>
</evidence>
<gene>
    <name evidence="3" type="ORF">DU428_06690</name>
</gene>
<keyword evidence="1" id="KW-0812">Transmembrane</keyword>
<organism evidence="3 4">
    <name type="scientific">Oceanihabitans sediminis</name>
    <dbReference type="NCBI Taxonomy" id="1812012"/>
    <lineage>
        <taxon>Bacteria</taxon>
        <taxon>Pseudomonadati</taxon>
        <taxon>Bacteroidota</taxon>
        <taxon>Flavobacteriia</taxon>
        <taxon>Flavobacteriales</taxon>
        <taxon>Flavobacteriaceae</taxon>
        <taxon>Oceanihabitans</taxon>
    </lineage>
</organism>
<dbReference type="GO" id="GO:0030153">
    <property type="term" value="P:bacteriocin immunity"/>
    <property type="evidence" value="ECO:0007669"/>
    <property type="project" value="InterPro"/>
</dbReference>
<feature type="domain" description="Uncharacterized protein YyaB-like PH" evidence="2">
    <location>
        <begin position="58"/>
        <end position="133"/>
    </location>
</feature>
<sequence length="140" mass="15929">MKTYKANKKGFVLYLIIGFLLLPLIVFLLDRNIFIEKPFTIIPLILPLALFLWVYVDTSYTIDKGVLKYRSAFLKGSIDISSIVDITKGKTMWVGLKPALTTKGLIIKHSKYDEIYIAPKDNEELIADILKINPNIKIIA</sequence>
<keyword evidence="1" id="KW-0472">Membrane</keyword>